<dbReference type="Proteomes" id="UP000199398">
    <property type="component" value="Unassembled WGS sequence"/>
</dbReference>
<dbReference type="OrthoDB" id="3696397at2"/>
<dbReference type="RefSeq" id="WP_093150108.1">
    <property type="nucleotide sequence ID" value="NZ_FOUP01000003.1"/>
</dbReference>
<keyword evidence="4" id="KW-1185">Reference proteome</keyword>
<organism evidence="2 3">
    <name type="scientific">Saccharopolyspora antimicrobica</name>
    <dbReference type="NCBI Taxonomy" id="455193"/>
    <lineage>
        <taxon>Bacteria</taxon>
        <taxon>Bacillati</taxon>
        <taxon>Actinomycetota</taxon>
        <taxon>Actinomycetes</taxon>
        <taxon>Pseudonocardiales</taxon>
        <taxon>Pseudonocardiaceae</taxon>
        <taxon>Saccharopolyspora</taxon>
    </lineage>
</organism>
<dbReference type="Proteomes" id="UP000270697">
    <property type="component" value="Unassembled WGS sequence"/>
</dbReference>
<evidence type="ECO:0000313" key="1">
    <source>
        <dbReference type="EMBL" id="RKT82941.1"/>
    </source>
</evidence>
<dbReference type="EMBL" id="RBXX01000002">
    <property type="protein sequence ID" value="RKT82941.1"/>
    <property type="molecule type" value="Genomic_DNA"/>
</dbReference>
<reference evidence="1 4" key="2">
    <citation type="submission" date="2018-10" db="EMBL/GenBank/DDBJ databases">
        <title>Sequencing the genomes of 1000 actinobacteria strains.</title>
        <authorList>
            <person name="Klenk H.-P."/>
        </authorList>
    </citation>
    <scope>NUCLEOTIDE SEQUENCE [LARGE SCALE GENOMIC DNA]</scope>
    <source>
        <strain evidence="1 4">DSM 45119</strain>
    </source>
</reference>
<dbReference type="STRING" id="455193.SAMN05421805_10386"/>
<proteinExistence type="predicted"/>
<evidence type="ECO:0000313" key="2">
    <source>
        <dbReference type="EMBL" id="SFN17508.1"/>
    </source>
</evidence>
<evidence type="ECO:0000313" key="3">
    <source>
        <dbReference type="Proteomes" id="UP000199398"/>
    </source>
</evidence>
<accession>A0A1I4WUL9</accession>
<dbReference type="EMBL" id="FOUP01000003">
    <property type="protein sequence ID" value="SFN17508.1"/>
    <property type="molecule type" value="Genomic_DNA"/>
</dbReference>
<evidence type="ECO:0000313" key="4">
    <source>
        <dbReference type="Proteomes" id="UP000270697"/>
    </source>
</evidence>
<sequence length="59" mass="6513">MAFGDDVHNRVKRIDATMLSLVNTLRKFGVPKGLGAPLNNTRNAVGDLVAKMEMTQRRS</sequence>
<name>A0A1I4WUL9_9PSEU</name>
<gene>
    <name evidence="1" type="ORF">ATL45_1204</name>
    <name evidence="2" type="ORF">SAMN05421805_10386</name>
</gene>
<reference evidence="2 3" key="1">
    <citation type="submission" date="2016-10" db="EMBL/GenBank/DDBJ databases">
        <authorList>
            <person name="de Groot N.N."/>
        </authorList>
    </citation>
    <scope>NUCLEOTIDE SEQUENCE [LARGE SCALE GENOMIC DNA]</scope>
    <source>
        <strain evidence="2 3">CPCC 201259</strain>
    </source>
</reference>
<dbReference type="AlphaFoldDB" id="A0A1I4WUL9"/>
<protein>
    <submittedName>
        <fullName evidence="2">Uncharacterized protein</fullName>
    </submittedName>
</protein>